<dbReference type="EMBL" id="JADFTS010000003">
    <property type="protein sequence ID" value="KAF9616792.1"/>
    <property type="molecule type" value="Genomic_DNA"/>
</dbReference>
<evidence type="ECO:0000259" key="2">
    <source>
        <dbReference type="Pfam" id="PF09229"/>
    </source>
</evidence>
<feature type="domain" description="Activator of Hsp90 ATPase AHSA1-like N-terminal" evidence="2">
    <location>
        <begin position="24"/>
        <end position="65"/>
    </location>
</feature>
<evidence type="ECO:0000256" key="1">
    <source>
        <dbReference type="ARBA" id="ARBA00006817"/>
    </source>
</evidence>
<reference evidence="3 4" key="1">
    <citation type="submission" date="2020-10" db="EMBL/GenBank/DDBJ databases">
        <title>The Coptis chinensis genome and diversification of protoberbering-type alkaloids.</title>
        <authorList>
            <person name="Wang B."/>
            <person name="Shu S."/>
            <person name="Song C."/>
            <person name="Liu Y."/>
        </authorList>
    </citation>
    <scope>NUCLEOTIDE SEQUENCE [LARGE SCALE GENOMIC DNA]</scope>
    <source>
        <strain evidence="3">HL-2020</strain>
        <tissue evidence="3">Leaf</tissue>
    </source>
</reference>
<dbReference type="GO" id="GO:0005829">
    <property type="term" value="C:cytosol"/>
    <property type="evidence" value="ECO:0007669"/>
    <property type="project" value="TreeGrafter"/>
</dbReference>
<evidence type="ECO:0000313" key="4">
    <source>
        <dbReference type="Proteomes" id="UP000631114"/>
    </source>
</evidence>
<dbReference type="InterPro" id="IPR036338">
    <property type="entry name" value="Aha1"/>
</dbReference>
<keyword evidence="4" id="KW-1185">Reference proteome</keyword>
<dbReference type="Pfam" id="PF09229">
    <property type="entry name" value="Aha1_N"/>
    <property type="match status" value="1"/>
</dbReference>
<dbReference type="OrthoDB" id="567237at2759"/>
<comment type="caution">
    <text evidence="3">The sequence shown here is derived from an EMBL/GenBank/DDBJ whole genome shotgun (WGS) entry which is preliminary data.</text>
</comment>
<dbReference type="Gene3D" id="3.15.10.20">
    <property type="entry name" value="Activator of Hsp90 ATPase Aha1, N-terminal domain"/>
    <property type="match status" value="1"/>
</dbReference>
<dbReference type="PANTHER" id="PTHR13009:SF22">
    <property type="entry name" value="LD43819P"/>
    <property type="match status" value="1"/>
</dbReference>
<dbReference type="AlphaFoldDB" id="A0A835M557"/>
<gene>
    <name evidence="3" type="ORF">IFM89_032345</name>
</gene>
<dbReference type="SUPFAM" id="SSF103111">
    <property type="entry name" value="Activator of Hsp90 ATPase, Aha1"/>
    <property type="match status" value="1"/>
</dbReference>
<organism evidence="3 4">
    <name type="scientific">Coptis chinensis</name>
    <dbReference type="NCBI Taxonomy" id="261450"/>
    <lineage>
        <taxon>Eukaryota</taxon>
        <taxon>Viridiplantae</taxon>
        <taxon>Streptophyta</taxon>
        <taxon>Embryophyta</taxon>
        <taxon>Tracheophyta</taxon>
        <taxon>Spermatophyta</taxon>
        <taxon>Magnoliopsida</taxon>
        <taxon>Ranunculales</taxon>
        <taxon>Ranunculaceae</taxon>
        <taxon>Coptidoideae</taxon>
        <taxon>Coptis</taxon>
    </lineage>
</organism>
<dbReference type="Proteomes" id="UP000631114">
    <property type="component" value="Unassembled WGS sequence"/>
</dbReference>
<accession>A0A835M557</accession>
<comment type="similarity">
    <text evidence="1">Belongs to the AHA1 family.</text>
</comment>
<evidence type="ECO:0000313" key="3">
    <source>
        <dbReference type="EMBL" id="KAF9616792.1"/>
    </source>
</evidence>
<dbReference type="GO" id="GO:0001671">
    <property type="term" value="F:ATPase activator activity"/>
    <property type="evidence" value="ECO:0007669"/>
    <property type="project" value="InterPro"/>
</dbReference>
<dbReference type="GO" id="GO:0051087">
    <property type="term" value="F:protein-folding chaperone binding"/>
    <property type="evidence" value="ECO:0007669"/>
    <property type="project" value="InterPro"/>
</dbReference>
<dbReference type="InterPro" id="IPR015310">
    <property type="entry name" value="AHSA1-like_N"/>
</dbReference>
<name>A0A835M557_9MAGN</name>
<dbReference type="PANTHER" id="PTHR13009">
    <property type="entry name" value="HEAT SHOCK PROTEIN 90 HSP90 CO-CHAPERONE AHA-1"/>
    <property type="match status" value="1"/>
</dbReference>
<protein>
    <recommendedName>
        <fullName evidence="2">Activator of Hsp90 ATPase AHSA1-like N-terminal domain-containing protein</fullName>
    </recommendedName>
</protein>
<sequence>MEITAAEKEEESSSYRYWAGTWEEKNLNSWASSRIKELLASIGLEFSCGKAEIEEVSKCLGDIEAKLSEEKDLLQHAKLLIKQDLKLFGQPIREKLLQFEQELKDR</sequence>
<proteinExistence type="inferred from homology"/>
<dbReference type="GO" id="GO:0006457">
    <property type="term" value="P:protein folding"/>
    <property type="evidence" value="ECO:0007669"/>
    <property type="project" value="TreeGrafter"/>
</dbReference>